<gene>
    <name evidence="1" type="ORF">PC115_g7698</name>
    <name evidence="2" type="ORF">PC118_g12837</name>
</gene>
<dbReference type="EMBL" id="RCMI01000189">
    <property type="protein sequence ID" value="KAG2926997.1"/>
    <property type="molecule type" value="Genomic_DNA"/>
</dbReference>
<comment type="caution">
    <text evidence="2">The sequence shown here is derived from an EMBL/GenBank/DDBJ whole genome shotgun (WGS) entry which is preliminary data.</text>
</comment>
<dbReference type="VEuPathDB" id="FungiDB:PC110_g2556"/>
<evidence type="ECO:0000313" key="2">
    <source>
        <dbReference type="EMBL" id="KAG2977519.1"/>
    </source>
</evidence>
<evidence type="ECO:0000313" key="1">
    <source>
        <dbReference type="EMBL" id="KAG2926997.1"/>
    </source>
</evidence>
<accession>A0A8T1FKM2</accession>
<organism evidence="2 3">
    <name type="scientific">Phytophthora cactorum</name>
    <dbReference type="NCBI Taxonomy" id="29920"/>
    <lineage>
        <taxon>Eukaryota</taxon>
        <taxon>Sar</taxon>
        <taxon>Stramenopiles</taxon>
        <taxon>Oomycota</taxon>
        <taxon>Peronosporomycetes</taxon>
        <taxon>Peronosporales</taxon>
        <taxon>Peronosporaceae</taxon>
        <taxon>Phytophthora</taxon>
    </lineage>
</organism>
<protein>
    <submittedName>
        <fullName evidence="2">Uncharacterized protein</fullName>
    </submittedName>
</protein>
<dbReference type="Proteomes" id="UP000697107">
    <property type="component" value="Unassembled WGS sequence"/>
</dbReference>
<dbReference type="EMBL" id="RCML01000423">
    <property type="protein sequence ID" value="KAG2977519.1"/>
    <property type="molecule type" value="Genomic_DNA"/>
</dbReference>
<evidence type="ECO:0000313" key="3">
    <source>
        <dbReference type="Proteomes" id="UP000697107"/>
    </source>
</evidence>
<reference evidence="2" key="1">
    <citation type="submission" date="2018-10" db="EMBL/GenBank/DDBJ databases">
        <title>Effector identification in a new, highly contiguous assembly of the strawberry crown rot pathogen Phytophthora cactorum.</title>
        <authorList>
            <person name="Armitage A.D."/>
            <person name="Nellist C.F."/>
            <person name="Bates H."/>
            <person name="Vickerstaff R.J."/>
            <person name="Harrison R.J."/>
        </authorList>
    </citation>
    <scope>NUCLEOTIDE SEQUENCE</scope>
    <source>
        <strain evidence="1">4032</strain>
        <strain evidence="2">P415</strain>
    </source>
</reference>
<name>A0A8T1FKM2_9STRA</name>
<dbReference type="AlphaFoldDB" id="A0A8T1FKM2"/>
<sequence length="177" mass="19215">MNDIIKVVGTTGSSAAYKGYMGQDQFLTSTNTIGGLTPAGFIKFFHDLLQSKSSDVQRELTLQEELTRLKAELEAAQVVSFIQLEATGANGLSWLCWKGTESDDFKVTGANSVVKVRRPGVYRVVAFVSCLSSNYRHTVDLLKKGLTTRLLAGDVLSVKCHATTSGTSYLSIERLGN</sequence>
<proteinExistence type="predicted"/>
<dbReference type="Proteomes" id="UP000774804">
    <property type="component" value="Unassembled WGS sequence"/>
</dbReference>